<evidence type="ECO:0000256" key="3">
    <source>
        <dbReference type="ARBA" id="ARBA00023157"/>
    </source>
</evidence>
<dbReference type="Proteomes" id="UP000228689">
    <property type="component" value="Unassembled WGS sequence"/>
</dbReference>
<dbReference type="Pfam" id="PF02018">
    <property type="entry name" value="CBM_4_9"/>
    <property type="match status" value="1"/>
</dbReference>
<dbReference type="SMART" id="SM00560">
    <property type="entry name" value="LamGL"/>
    <property type="match status" value="1"/>
</dbReference>
<name>A0A2M7RFE9_9BACT</name>
<feature type="transmembrane region" description="Helical" evidence="4">
    <location>
        <begin position="12"/>
        <end position="38"/>
    </location>
</feature>
<dbReference type="SUPFAM" id="SSF50956">
    <property type="entry name" value="Thermostable phytase (3-phytase)"/>
    <property type="match status" value="1"/>
</dbReference>
<keyword evidence="4" id="KW-0812">Transmembrane</keyword>
<dbReference type="Pfam" id="PF08309">
    <property type="entry name" value="LVIVD"/>
    <property type="match status" value="1"/>
</dbReference>
<evidence type="ECO:0000313" key="6">
    <source>
        <dbReference type="EMBL" id="PIY95317.1"/>
    </source>
</evidence>
<organism evidence="6 7">
    <name type="scientific">Candidatus Komeilibacteria bacterium CG_4_10_14_0_8_um_filter_37_78</name>
    <dbReference type="NCBI Taxonomy" id="1974471"/>
    <lineage>
        <taxon>Bacteria</taxon>
        <taxon>Candidatus Komeiliibacteriota</taxon>
    </lineage>
</organism>
<keyword evidence="4" id="KW-0472">Membrane</keyword>
<dbReference type="Gene3D" id="2.60.120.200">
    <property type="match status" value="1"/>
</dbReference>
<evidence type="ECO:0000259" key="5">
    <source>
        <dbReference type="SMART" id="SM00560"/>
    </source>
</evidence>
<gene>
    <name evidence="6" type="ORF">COY67_00480</name>
</gene>
<keyword evidence="4" id="KW-1133">Transmembrane helix</keyword>
<dbReference type="InterPro" id="IPR013211">
    <property type="entry name" value="LVIVD"/>
</dbReference>
<dbReference type="EMBL" id="PFMC01000013">
    <property type="protein sequence ID" value="PIY95317.1"/>
    <property type="molecule type" value="Genomic_DNA"/>
</dbReference>
<evidence type="ECO:0000256" key="1">
    <source>
        <dbReference type="ARBA" id="ARBA00022729"/>
    </source>
</evidence>
<dbReference type="InterPro" id="IPR013320">
    <property type="entry name" value="ConA-like_dom_sf"/>
</dbReference>
<reference evidence="7" key="1">
    <citation type="submission" date="2017-09" db="EMBL/GenBank/DDBJ databases">
        <title>Depth-based differentiation of microbial function through sediment-hosted aquifers and enrichment of novel symbionts in the deep terrestrial subsurface.</title>
        <authorList>
            <person name="Probst A.J."/>
            <person name="Ladd B."/>
            <person name="Jarett J.K."/>
            <person name="Geller-Mcgrath D.E."/>
            <person name="Sieber C.M.K."/>
            <person name="Emerson J.B."/>
            <person name="Anantharaman K."/>
            <person name="Thomas B.C."/>
            <person name="Malmstrom R."/>
            <person name="Stieglmeier M."/>
            <person name="Klingl A."/>
            <person name="Woyke T."/>
            <person name="Ryan C.M."/>
            <person name="Banfield J.F."/>
        </authorList>
    </citation>
    <scope>NUCLEOTIDE SEQUENCE [LARGE SCALE GENOMIC DNA]</scope>
</reference>
<keyword evidence="2" id="KW-0378">Hydrolase</keyword>
<dbReference type="SUPFAM" id="SSF49899">
    <property type="entry name" value="Concanavalin A-like lectins/glucanases"/>
    <property type="match status" value="1"/>
</dbReference>
<comment type="caution">
    <text evidence="6">The sequence shown here is derived from an EMBL/GenBank/DDBJ whole genome shotgun (WGS) entry which is preliminary data.</text>
</comment>
<dbReference type="AlphaFoldDB" id="A0A2M7RFE9"/>
<dbReference type="InterPro" id="IPR006558">
    <property type="entry name" value="LamG-like"/>
</dbReference>
<feature type="domain" description="LamG-like jellyroll fold" evidence="5">
    <location>
        <begin position="438"/>
        <end position="583"/>
    </location>
</feature>
<keyword evidence="1" id="KW-0732">Signal</keyword>
<dbReference type="Gene3D" id="2.60.120.260">
    <property type="entry name" value="Galactose-binding domain-like"/>
    <property type="match status" value="1"/>
</dbReference>
<sequence>MKQREKNLGFSLIEAIVALGVFSLLVASISGTAGLTFLSEIQGGERTVAQAYAVEGMEAIRSIRELGWSELTIGQHGLSKEQGYWELSGSEDILGQFTRTITIAEVYRDVDQTILAEGGSLDQHTKLISVLISWEISPGNDNEFLLENYLTNWASLDWSQTNWSGGAGQASWSIDNQFWTADESIDVNTVGELSLNQAGTNPSPYALLMHFDGSRYQSQDSIDNYSFENYLGIAPNIDFDDWTEYQLGADFSVEPGYQGSSAVRIDYQWPLALGGVYQAAIPVVGDTTYQLSFFVKGNVAYNDLIVHDEDNYYLRSNGSFTWWFTDIAIDVFYTENDWAQYTISFTTRSNASYLYITINGWAMDSGQWLALDNIVLSQEIVYDEGSYQNHGFKKPNDDAGPEYVTGQFDQALDFDGAGGSTSGDYVLVPAADSLNVTGPITLEAWINPDSLGSGIERPIITKWSDAGGDWRSYSLSVLANGKLRFSLSSDGESGNGHTYSLDSSEQIETGEWQHVVGVYDNTEMRVYINGEPEGSQAYDQGIFDSGTNADVLIGSTYNNLYNDNRFNGQIDEVSIELIALTDTQVEDHYSNSPLTPEDVIVWFAPTPIGVFMADKKVAGMHVNSSYLYIALLDKKRVEIFDLSSNPENPPSLGVFNTINKSEDVFTYGNYFYVMTDIASPGIEIYYYDSNPIEAISIGTINLNDQPAGIWIDGDILYVALNDDSVQVFDLNPDPAVPISLGDFATTNTATDISIYGDYAYVSLDDDVEALQTFDISIDPANPTSTSIASAIEEVNGVTAMEDYLFLITKGTSRKVLVYNIGDEPAIPVALGDLTIFDNGWDIAVRGSYIYVGLGGSTKGVQVFDMTFMLAGGSGDTNFEVYGTLESSAFDTGNASGFNFISWSETLPAPEDNIKVQIKTAPTEAGLSASSWVGLSGINTYYEVGNETIIYPSNGHNEDRWIKYLVSLYGSGDTSPILHDFKINYTP</sequence>
<dbReference type="InterPro" id="IPR003305">
    <property type="entry name" value="CenC_carb-bd"/>
</dbReference>
<dbReference type="GO" id="GO:0016798">
    <property type="term" value="F:hydrolase activity, acting on glycosyl bonds"/>
    <property type="evidence" value="ECO:0007669"/>
    <property type="project" value="InterPro"/>
</dbReference>
<accession>A0A2M7RFE9</accession>
<protein>
    <recommendedName>
        <fullName evidence="5">LamG-like jellyroll fold domain-containing protein</fullName>
    </recommendedName>
</protein>
<keyword evidence="3" id="KW-1015">Disulfide bond</keyword>
<evidence type="ECO:0000313" key="7">
    <source>
        <dbReference type="Proteomes" id="UP000228689"/>
    </source>
</evidence>
<evidence type="ECO:0000256" key="2">
    <source>
        <dbReference type="ARBA" id="ARBA00022801"/>
    </source>
</evidence>
<evidence type="ECO:0000256" key="4">
    <source>
        <dbReference type="SAM" id="Phobius"/>
    </source>
</evidence>
<proteinExistence type="predicted"/>
<dbReference type="Pfam" id="PF13385">
    <property type="entry name" value="Laminin_G_3"/>
    <property type="match status" value="1"/>
</dbReference>